<dbReference type="EMBL" id="CP032869">
    <property type="protein sequence ID" value="AYL95278.1"/>
    <property type="molecule type" value="Genomic_DNA"/>
</dbReference>
<reference evidence="1 2" key="1">
    <citation type="submission" date="2018-10" db="EMBL/GenBank/DDBJ databases">
        <title>Genome sequencing of Mucilaginibacter sp. HYN0043.</title>
        <authorList>
            <person name="Kim M."/>
            <person name="Yi H."/>
        </authorList>
    </citation>
    <scope>NUCLEOTIDE SEQUENCE [LARGE SCALE GENOMIC DNA]</scope>
    <source>
        <strain evidence="1 2">HYN0043</strain>
    </source>
</reference>
<dbReference type="InterPro" id="IPR032866">
    <property type="entry name" value="Prok_Ub"/>
</dbReference>
<name>A0A494VVF4_9SPHI</name>
<organism evidence="1 2">
    <name type="scientific">Mucilaginibacter celer</name>
    <dbReference type="NCBI Taxonomy" id="2305508"/>
    <lineage>
        <taxon>Bacteria</taxon>
        <taxon>Pseudomonadati</taxon>
        <taxon>Bacteroidota</taxon>
        <taxon>Sphingobacteriia</taxon>
        <taxon>Sphingobacteriales</taxon>
        <taxon>Sphingobacteriaceae</taxon>
        <taxon>Mucilaginibacter</taxon>
    </lineage>
</organism>
<dbReference type="OrthoDB" id="6912309at2"/>
<protein>
    <submittedName>
        <fullName evidence="1">PRTRC system protein C</fullName>
    </submittedName>
</protein>
<dbReference type="AlphaFoldDB" id="A0A494VVF4"/>
<dbReference type="GeneID" id="91136904"/>
<dbReference type="Pfam" id="PF14454">
    <property type="entry name" value="Prok_Ub"/>
    <property type="match status" value="1"/>
</dbReference>
<dbReference type="InterPro" id="IPR022289">
    <property type="entry name" value="PRTRC_protein-C"/>
</dbReference>
<sequence length="72" mass="8242">MLRTTLLPRIFIHKENGQEIQLSDPNDNFSPEAVLNFYAPTYPILTNARVTGPEIKNDKIQYRFESTMGTKG</sequence>
<evidence type="ECO:0000313" key="2">
    <source>
        <dbReference type="Proteomes" id="UP000270046"/>
    </source>
</evidence>
<dbReference type="NCBIfam" id="TIGR03738">
    <property type="entry name" value="PRTRC_C"/>
    <property type="match status" value="1"/>
</dbReference>
<dbReference type="Proteomes" id="UP000270046">
    <property type="component" value="Chromosome"/>
</dbReference>
<gene>
    <name evidence="1" type="ORF">HYN43_008210</name>
</gene>
<accession>A0A494VVF4</accession>
<dbReference type="RefSeq" id="WP_119408981.1">
    <property type="nucleotide sequence ID" value="NZ_CP032869.1"/>
</dbReference>
<proteinExistence type="predicted"/>
<dbReference type="KEGG" id="muh:HYN43_008210"/>
<keyword evidence="2" id="KW-1185">Reference proteome</keyword>
<evidence type="ECO:0000313" key="1">
    <source>
        <dbReference type="EMBL" id="AYL95278.1"/>
    </source>
</evidence>